<evidence type="ECO:0000313" key="8">
    <source>
        <dbReference type="Proteomes" id="UP000520770"/>
    </source>
</evidence>
<keyword evidence="2 5" id="KW-0808">Transferase</keyword>
<keyword evidence="1 5" id="KW-0489">Methyltransferase</keyword>
<dbReference type="Pfam" id="PF00145">
    <property type="entry name" value="DNA_methylase"/>
    <property type="match status" value="1"/>
</dbReference>
<dbReference type="EMBL" id="JACIGW010000003">
    <property type="protein sequence ID" value="MBB4349488.1"/>
    <property type="molecule type" value="Genomic_DNA"/>
</dbReference>
<evidence type="ECO:0000256" key="3">
    <source>
        <dbReference type="ARBA" id="ARBA00022747"/>
    </source>
</evidence>
<protein>
    <submittedName>
        <fullName evidence="5">DNA (Cytosine-5)-methyltransferase 1</fullName>
        <ecNumber evidence="5">2.1.1.37</ecNumber>
    </submittedName>
</protein>
<dbReference type="EMBL" id="JACIGY010000003">
    <property type="protein sequence ID" value="MBB4412290.1"/>
    <property type="molecule type" value="Genomic_DNA"/>
</dbReference>
<comment type="catalytic activity">
    <reaction evidence="4">
        <text>a 2'-deoxycytidine in DNA + S-adenosyl-L-methionine = a 5-methyl-2'-deoxycytidine in DNA + S-adenosyl-L-homocysteine + H(+)</text>
        <dbReference type="Rhea" id="RHEA:13681"/>
        <dbReference type="Rhea" id="RHEA-COMP:11369"/>
        <dbReference type="Rhea" id="RHEA-COMP:11370"/>
        <dbReference type="ChEBI" id="CHEBI:15378"/>
        <dbReference type="ChEBI" id="CHEBI:57856"/>
        <dbReference type="ChEBI" id="CHEBI:59789"/>
        <dbReference type="ChEBI" id="CHEBI:85452"/>
        <dbReference type="ChEBI" id="CHEBI:85454"/>
        <dbReference type="EC" id="2.1.1.37"/>
    </reaction>
</comment>
<dbReference type="InterPro" id="IPR029063">
    <property type="entry name" value="SAM-dependent_MTases_sf"/>
</dbReference>
<evidence type="ECO:0000313" key="6">
    <source>
        <dbReference type="EMBL" id="MBB4412290.1"/>
    </source>
</evidence>
<gene>
    <name evidence="6" type="ORF">GGE31_002803</name>
    <name evidence="5" type="ORF">GGE33_003250</name>
    <name evidence="7" type="ORF">GGE35_002743</name>
</gene>
<dbReference type="EC" id="2.1.1.37" evidence="5"/>
<evidence type="ECO:0000313" key="9">
    <source>
        <dbReference type="Proteomes" id="UP000524535"/>
    </source>
</evidence>
<comment type="caution">
    <text evidence="5">The sequence shown here is derived from an EMBL/GenBank/DDBJ whole genome shotgun (WGS) entry which is preliminary data.</text>
</comment>
<evidence type="ECO:0000313" key="7">
    <source>
        <dbReference type="EMBL" id="MBB4446921.1"/>
    </source>
</evidence>
<dbReference type="Gene3D" id="3.90.120.10">
    <property type="entry name" value="DNA Methylase, subunit A, domain 2"/>
    <property type="match status" value="1"/>
</dbReference>
<sequence>MSSIEERISPATSTPALSESDASKWFDVRKHFLVLSRKITENYVKQLEHVAKLQKGKFPHIAELLADCDVPGYDVEVFIKFGSTLQPYARELEEHAVSPVIINALIRAGDDVRDAALQRIRSGYKISINDFPNIKSSLAMANMSAEELVIESNKESLRAAFAKKAKTDEDAFRADAAVLYNLIVIYANQPSDNVFVKIRKHSRILLRRFEELFGSEFPSVQDWLFVGLEDPEKQYLAQAHYALSEISKGSFRAGFPWLQSSYTSWFSSDSVRYLAGINVSTDTGTWRKSPDHLRTLTAIQVGADCGGTTLGLEAARFNILAVTEPDFACTKTLKMNRPKLGVESVDIRDFDGLAKLADQRTGSTKLDMLAGNLNGPNLMQVEKLERLNAAIDCITAVNPRAFFFQIDAALYGAKPNLPHRKKLHEICQNQGYSFDIFDVRASDVQVPQEMRVDTFIIGMENEMWRKFTPPGSTPRNSHLGEVLFDHAFPYRSDNWGTKDDAADPSDTRDAEQRKYDRWARNWLEKYGDKFAPRIIDRVKGDEKKWTNVGLTMSLHDEPLNIGHDDATSGKPLPLTFSLLALLNGFPFGWHFPGKDVGQKVENLTKAVPPAVAHAVAIALRTALTGEELDPMNPQAFEIGGELPTKLKFKLTPEASSNRDRFLANEWRRAMIEQAMLDQMLTDDDSDDE</sequence>
<dbReference type="RefSeq" id="WP_183824808.1">
    <property type="nucleotide sequence ID" value="NZ_JACIGW010000003.1"/>
</dbReference>
<name>A0A7W6WQJ2_9HYPH</name>
<dbReference type="InterPro" id="IPR001525">
    <property type="entry name" value="C5_MeTfrase"/>
</dbReference>
<organism evidence="5 8">
    <name type="scientific">Aliirhizobium cellulosilyticum</name>
    <dbReference type="NCBI Taxonomy" id="393664"/>
    <lineage>
        <taxon>Bacteria</taxon>
        <taxon>Pseudomonadati</taxon>
        <taxon>Pseudomonadota</taxon>
        <taxon>Alphaproteobacteria</taxon>
        <taxon>Hyphomicrobiales</taxon>
        <taxon>Rhizobiaceae</taxon>
        <taxon>Aliirhizobium</taxon>
    </lineage>
</organism>
<dbReference type="GO" id="GO:0032259">
    <property type="term" value="P:methylation"/>
    <property type="evidence" value="ECO:0007669"/>
    <property type="project" value="UniProtKB-KW"/>
</dbReference>
<dbReference type="AlphaFoldDB" id="A0A7W6WQJ2"/>
<dbReference type="SUPFAM" id="SSF53335">
    <property type="entry name" value="S-adenosyl-L-methionine-dependent methyltransferases"/>
    <property type="match status" value="1"/>
</dbReference>
<accession>A0A7W6WQJ2</accession>
<dbReference type="GO" id="GO:0009307">
    <property type="term" value="P:DNA restriction-modification system"/>
    <property type="evidence" value="ECO:0007669"/>
    <property type="project" value="UniProtKB-KW"/>
</dbReference>
<evidence type="ECO:0000313" key="5">
    <source>
        <dbReference type="EMBL" id="MBB4349488.1"/>
    </source>
</evidence>
<dbReference type="Proteomes" id="UP000524535">
    <property type="component" value="Unassembled WGS sequence"/>
</dbReference>
<keyword evidence="3" id="KW-0680">Restriction system</keyword>
<dbReference type="Proteomes" id="UP000576087">
    <property type="component" value="Unassembled WGS sequence"/>
</dbReference>
<dbReference type="EMBL" id="JACIHM010000003">
    <property type="protein sequence ID" value="MBB4446921.1"/>
    <property type="molecule type" value="Genomic_DNA"/>
</dbReference>
<evidence type="ECO:0000256" key="1">
    <source>
        <dbReference type="ARBA" id="ARBA00022603"/>
    </source>
</evidence>
<evidence type="ECO:0000313" key="10">
    <source>
        <dbReference type="Proteomes" id="UP000576087"/>
    </source>
</evidence>
<evidence type="ECO:0000256" key="2">
    <source>
        <dbReference type="ARBA" id="ARBA00022679"/>
    </source>
</evidence>
<dbReference type="Gene3D" id="3.40.50.150">
    <property type="entry name" value="Vaccinia Virus protein VP39"/>
    <property type="match status" value="1"/>
</dbReference>
<proteinExistence type="predicted"/>
<dbReference type="Proteomes" id="UP000520770">
    <property type="component" value="Unassembled WGS sequence"/>
</dbReference>
<reference evidence="8 9" key="1">
    <citation type="submission" date="2020-08" db="EMBL/GenBank/DDBJ databases">
        <title>Genomic Encyclopedia of Type Strains, Phase IV (KMG-V): Genome sequencing to study the core and pangenomes of soil and plant-associated prokaryotes.</title>
        <authorList>
            <person name="Whitman W."/>
        </authorList>
    </citation>
    <scope>NUCLEOTIDE SEQUENCE [LARGE SCALE GENOMIC DNA]</scope>
    <source>
        <strain evidence="6 9">SEMIA 444</strain>
        <strain evidence="5 8">SEMIA 448</strain>
        <strain evidence="7 10">SEMIA 452</strain>
    </source>
</reference>
<dbReference type="GO" id="GO:0003886">
    <property type="term" value="F:DNA (cytosine-5-)-methyltransferase activity"/>
    <property type="evidence" value="ECO:0007669"/>
    <property type="project" value="UniProtKB-EC"/>
</dbReference>
<keyword evidence="9" id="KW-1185">Reference proteome</keyword>
<evidence type="ECO:0000256" key="4">
    <source>
        <dbReference type="ARBA" id="ARBA00047422"/>
    </source>
</evidence>